<evidence type="ECO:0000313" key="1">
    <source>
        <dbReference type="EMBL" id="MBV5096206.1"/>
    </source>
</evidence>
<keyword evidence="2" id="KW-1185">Reference proteome</keyword>
<dbReference type="AlphaFoldDB" id="A0A949Q5I1"/>
<gene>
    <name evidence="1" type="ORF">JZ788_10785</name>
</gene>
<accession>A0A949Q5I1</accession>
<organism evidence="1 2">
    <name type="scientific">Tenebrionicola larvae</name>
    <dbReference type="NCBI Taxonomy" id="2815733"/>
    <lineage>
        <taxon>Bacteria</taxon>
        <taxon>Pseudomonadati</taxon>
        <taxon>Pseudomonadota</taxon>
        <taxon>Gammaproteobacteria</taxon>
        <taxon>Enterobacterales</taxon>
        <taxon>Enterobacteriaceae</taxon>
        <taxon>Tenebrionibacter/Tenebrionicola group</taxon>
        <taxon>Tenebrionicola</taxon>
    </lineage>
</organism>
<sequence>MSIRHLCAPLPDFTHFHQRAPGLNLAKHDEQLKGGNFVDGTMVDKRKNIIIKGNYDAGGIVR</sequence>
<protein>
    <submittedName>
        <fullName evidence="1">Uncharacterized protein</fullName>
    </submittedName>
</protein>
<name>A0A949Q5I1_9ENTR</name>
<proteinExistence type="predicted"/>
<dbReference type="EMBL" id="JAGFEW010000021">
    <property type="protein sequence ID" value="MBV5096206.1"/>
    <property type="molecule type" value="Genomic_DNA"/>
</dbReference>
<dbReference type="Proteomes" id="UP000746420">
    <property type="component" value="Unassembled WGS sequence"/>
</dbReference>
<comment type="caution">
    <text evidence="1">The sequence shown here is derived from an EMBL/GenBank/DDBJ whole genome shotgun (WGS) entry which is preliminary data.</text>
</comment>
<reference evidence="1 2" key="1">
    <citation type="submission" date="2021-03" db="EMBL/GenBank/DDBJ databases">
        <title>Tenobrionicola molitorae gen. nov., sp. nov. and Tenobrionicola larvae sp. nov., isolated from larvae of the mealworm Tenobrio molitor L., a proposal to transfer Erwinia teleogrylli Liu et al. 2016 to a new genus Entomohabitans as Entomohabitans teleogrylli comb. nov.</title>
        <authorList>
            <person name="Lee S.D."/>
            <person name="Yang H.L."/>
            <person name="Kim I.S."/>
        </authorList>
    </citation>
    <scope>NUCLEOTIDE SEQUENCE [LARGE SCALE GENOMIC DNA]</scope>
    <source>
        <strain evidence="1 2">YMB-R21</strain>
    </source>
</reference>
<evidence type="ECO:0000313" key="2">
    <source>
        <dbReference type="Proteomes" id="UP000746420"/>
    </source>
</evidence>